<evidence type="ECO:0000313" key="3">
    <source>
        <dbReference type="Proteomes" id="UP000542342"/>
    </source>
</evidence>
<dbReference type="Pfam" id="PF04028">
    <property type="entry name" value="DUF374"/>
    <property type="match status" value="1"/>
</dbReference>
<proteinExistence type="predicted"/>
<dbReference type="SUPFAM" id="SSF69593">
    <property type="entry name" value="Glycerol-3-phosphate (1)-acyltransferase"/>
    <property type="match status" value="1"/>
</dbReference>
<dbReference type="GO" id="GO:0016746">
    <property type="term" value="F:acyltransferase activity"/>
    <property type="evidence" value="ECO:0007669"/>
    <property type="project" value="UniProtKB-KW"/>
</dbReference>
<dbReference type="CDD" id="cd07983">
    <property type="entry name" value="LPLAT_DUF374-like"/>
    <property type="match status" value="1"/>
</dbReference>
<gene>
    <name evidence="2" type="ORF">H0921_01765</name>
</gene>
<evidence type="ECO:0000313" key="2">
    <source>
        <dbReference type="EMBL" id="MBA2224884.1"/>
    </source>
</evidence>
<dbReference type="AlphaFoldDB" id="A0A7V8VBA7"/>
<protein>
    <submittedName>
        <fullName evidence="2">Lysophospholipid acyltransferase family protein</fullName>
    </submittedName>
</protein>
<keyword evidence="3" id="KW-1185">Reference proteome</keyword>
<organism evidence="2 3">
    <name type="scientific">Thermogemmata fonticola</name>
    <dbReference type="NCBI Taxonomy" id="2755323"/>
    <lineage>
        <taxon>Bacteria</taxon>
        <taxon>Pseudomonadati</taxon>
        <taxon>Planctomycetota</taxon>
        <taxon>Planctomycetia</taxon>
        <taxon>Gemmatales</taxon>
        <taxon>Gemmataceae</taxon>
        <taxon>Thermogemmata</taxon>
    </lineage>
</organism>
<feature type="domain" description="DUF374" evidence="1">
    <location>
        <begin position="66"/>
        <end position="131"/>
    </location>
</feature>
<dbReference type="RefSeq" id="WP_194536296.1">
    <property type="nucleotide sequence ID" value="NZ_JACEFB010000001.1"/>
</dbReference>
<dbReference type="EMBL" id="JACEFB010000001">
    <property type="protein sequence ID" value="MBA2224884.1"/>
    <property type="molecule type" value="Genomic_DNA"/>
</dbReference>
<accession>A0A7V8VBA7</accession>
<reference evidence="2 3" key="1">
    <citation type="submission" date="2020-07" db="EMBL/GenBank/DDBJ databases">
        <title>Thermogemmata thermophila gen. nov., sp. nov., a novel moderate thermophilic planctomycete from a Kamchatka hot spring.</title>
        <authorList>
            <person name="Elcheninov A.G."/>
            <person name="Podosokorskaya O.A."/>
            <person name="Kovaleva O.L."/>
            <person name="Novikov A."/>
            <person name="Bonch-Osmolovskaya E.A."/>
            <person name="Toshchakov S.V."/>
            <person name="Kublanov I.V."/>
        </authorList>
    </citation>
    <scope>NUCLEOTIDE SEQUENCE [LARGE SCALE GENOMIC DNA]</scope>
    <source>
        <strain evidence="2 3">2918</strain>
    </source>
</reference>
<evidence type="ECO:0000259" key="1">
    <source>
        <dbReference type="Pfam" id="PF04028"/>
    </source>
</evidence>
<name>A0A7V8VBA7_9BACT</name>
<keyword evidence="2" id="KW-0012">Acyltransferase</keyword>
<dbReference type="InterPro" id="IPR007172">
    <property type="entry name" value="DUF374"/>
</dbReference>
<sequence>MRIRHPGVLRIIGWCGARLVRTLSATLHFDYTLLGPPETDPRLPGPQRYIYALWHEHFLIPIVRFSDAPLTVLVSRHRDGELLGYLFARTHMEVVRGSTRRGAVAATLGLLEAARKGRHLALTPDGPRGPRRTVQPGILYLASRTGWPIVPLGIGFQKVWRMPSWDCFVVPRPFTRVRCIVGAPLSIPPCLPREQFPLYAARLRQTLNHLCAQARLWAKHRLDPATHSPLEQRKHPRWISWNISQTPVTVS</sequence>
<comment type="caution">
    <text evidence="2">The sequence shown here is derived from an EMBL/GenBank/DDBJ whole genome shotgun (WGS) entry which is preliminary data.</text>
</comment>
<dbReference type="Proteomes" id="UP000542342">
    <property type="component" value="Unassembled WGS sequence"/>
</dbReference>
<keyword evidence="2" id="KW-0808">Transferase</keyword>